<evidence type="ECO:0000313" key="1">
    <source>
        <dbReference type="EMBL" id="KAK3687087.1"/>
    </source>
</evidence>
<keyword evidence="2" id="KW-1185">Reference proteome</keyword>
<dbReference type="EMBL" id="JAUTXU010000288">
    <property type="protein sequence ID" value="KAK3687087.1"/>
    <property type="molecule type" value="Genomic_DNA"/>
</dbReference>
<sequence>MTTNFTALRPPGRNAHVFQPPQSPASPAFATGGPDYFSSQRSRKRQRPSFSHTADGEESTPWKPSHDAATPSWVQCPTPSDAIYGSSGSYNSAIVNERYRLAGGFDTPGLMASAEHNGRGEGDVEFRRRVRDIDDGRNHGSGATIAGPLARERNGVARMLSSPNGSGQASSGWTGFAFGLVGKVFDFGTSVIKGFYAGGGHGYKLQQQLSPPSLAWIRSHQHVGGGTPLPGSWQNDGEFLGDFEQDNPSVANSPSVYSNQRPPNKRRQTDRDTWVMVGAQDTAEMSPKRKTSSNNVPRISNYAAGPTASRANSRRSLAPVSRRSSSYVTQTGSPALPTPHAVDSGTRRASFAPMRSPNSPSRQSSGGGRPSSAGGASIDPDAERLRKRHARQEKVVDKTMTSMNRQLKDLIQQAQAALGTKYSVEGNIGSEDMMDEGFVDEEW</sequence>
<dbReference type="Proteomes" id="UP001281147">
    <property type="component" value="Unassembled WGS sequence"/>
</dbReference>
<name>A0ACC3MGQ9_9PEZI</name>
<reference evidence="1" key="1">
    <citation type="submission" date="2023-07" db="EMBL/GenBank/DDBJ databases">
        <title>Black Yeasts Isolated from many extreme environments.</title>
        <authorList>
            <person name="Coleine C."/>
            <person name="Stajich J.E."/>
            <person name="Selbmann L."/>
        </authorList>
    </citation>
    <scope>NUCLEOTIDE SEQUENCE</scope>
    <source>
        <strain evidence="1">CCFEE 5714</strain>
    </source>
</reference>
<proteinExistence type="predicted"/>
<protein>
    <submittedName>
        <fullName evidence="1">Uncharacterized protein</fullName>
    </submittedName>
</protein>
<evidence type="ECO:0000313" key="2">
    <source>
        <dbReference type="Proteomes" id="UP001281147"/>
    </source>
</evidence>
<comment type="caution">
    <text evidence="1">The sequence shown here is derived from an EMBL/GenBank/DDBJ whole genome shotgun (WGS) entry which is preliminary data.</text>
</comment>
<gene>
    <name evidence="1" type="ORF">LTR37_019154</name>
</gene>
<organism evidence="1 2">
    <name type="scientific">Vermiconidia calcicola</name>
    <dbReference type="NCBI Taxonomy" id="1690605"/>
    <lineage>
        <taxon>Eukaryota</taxon>
        <taxon>Fungi</taxon>
        <taxon>Dikarya</taxon>
        <taxon>Ascomycota</taxon>
        <taxon>Pezizomycotina</taxon>
        <taxon>Dothideomycetes</taxon>
        <taxon>Dothideomycetidae</taxon>
        <taxon>Mycosphaerellales</taxon>
        <taxon>Extremaceae</taxon>
        <taxon>Vermiconidia</taxon>
    </lineage>
</organism>
<accession>A0ACC3MGQ9</accession>